<protein>
    <submittedName>
        <fullName evidence="2">Uncharacterized protein</fullName>
    </submittedName>
</protein>
<reference evidence="2" key="1">
    <citation type="submission" date="2021-02" db="EMBL/GenBank/DDBJ databases">
        <authorList>
            <person name="Nowell W R."/>
        </authorList>
    </citation>
    <scope>NUCLEOTIDE SEQUENCE</scope>
</reference>
<organism evidence="2 3">
    <name type="scientific">Adineta steineri</name>
    <dbReference type="NCBI Taxonomy" id="433720"/>
    <lineage>
        <taxon>Eukaryota</taxon>
        <taxon>Metazoa</taxon>
        <taxon>Spiralia</taxon>
        <taxon>Gnathifera</taxon>
        <taxon>Rotifera</taxon>
        <taxon>Eurotatoria</taxon>
        <taxon>Bdelloidea</taxon>
        <taxon>Adinetida</taxon>
        <taxon>Adinetidae</taxon>
        <taxon>Adineta</taxon>
    </lineage>
</organism>
<sequence>MIFFLAFGTMVHWYLLKMIDLYTILTAPLLPFLGFLFGALLAWISRLSWTHIKTIGIEAGIQNTGVAFMIIFYSFPQPYASQAAIVPMIVAFLTTKPFWVILIIRNQIRKYKKRKELAKTSNVDGELTISYHRSSLNTEENIKTDNVVENMQKL</sequence>
<evidence type="ECO:0000313" key="2">
    <source>
        <dbReference type="EMBL" id="CAF1120694.1"/>
    </source>
</evidence>
<evidence type="ECO:0000313" key="3">
    <source>
        <dbReference type="Proteomes" id="UP000663860"/>
    </source>
</evidence>
<dbReference type="Proteomes" id="UP000663860">
    <property type="component" value="Unassembled WGS sequence"/>
</dbReference>
<accession>A0A814QLL8</accession>
<evidence type="ECO:0000256" key="1">
    <source>
        <dbReference type="SAM" id="Phobius"/>
    </source>
</evidence>
<dbReference type="EMBL" id="CAJNOE010000287">
    <property type="protein sequence ID" value="CAF1120694.1"/>
    <property type="molecule type" value="Genomic_DNA"/>
</dbReference>
<dbReference type="Gene3D" id="1.20.1530.20">
    <property type="match status" value="1"/>
</dbReference>
<name>A0A814QLL8_9BILA</name>
<keyword evidence="1" id="KW-1133">Transmembrane helix</keyword>
<dbReference type="AlphaFoldDB" id="A0A814QLL8"/>
<comment type="caution">
    <text evidence="2">The sequence shown here is derived from an EMBL/GenBank/DDBJ whole genome shotgun (WGS) entry which is preliminary data.</text>
</comment>
<keyword evidence="1" id="KW-0472">Membrane</keyword>
<dbReference type="InterPro" id="IPR038770">
    <property type="entry name" value="Na+/solute_symporter_sf"/>
</dbReference>
<gene>
    <name evidence="2" type="ORF">IZO911_LOCUS24125</name>
</gene>
<feature type="transmembrane region" description="Helical" evidence="1">
    <location>
        <begin position="55"/>
        <end position="75"/>
    </location>
</feature>
<dbReference type="InterPro" id="IPR004710">
    <property type="entry name" value="Bilac:Na_transpt"/>
</dbReference>
<keyword evidence="1" id="KW-0812">Transmembrane</keyword>
<dbReference type="PANTHER" id="PTHR10361">
    <property type="entry name" value="SODIUM-BILE ACID COTRANSPORTER"/>
    <property type="match status" value="1"/>
</dbReference>
<feature type="transmembrane region" description="Helical" evidence="1">
    <location>
        <begin position="21"/>
        <end position="43"/>
    </location>
</feature>
<dbReference type="PANTHER" id="PTHR10361:SF28">
    <property type="entry name" value="P3 PROTEIN-RELATED"/>
    <property type="match status" value="1"/>
</dbReference>
<proteinExistence type="predicted"/>
<feature type="transmembrane region" description="Helical" evidence="1">
    <location>
        <begin position="81"/>
        <end position="104"/>
    </location>
</feature>